<protein>
    <submittedName>
        <fullName evidence="1">Uncharacterized protein</fullName>
    </submittedName>
</protein>
<accession>B7VTC8</accession>
<proteinExistence type="predicted"/>
<name>B7VTC8_VIBA3</name>
<sequence length="39" mass="4354">MMIRIDVSANRGAGMQLSKDIDLTTYICAFTLFNMGIEL</sequence>
<dbReference type="STRING" id="575788.VS_II1382"/>
<organism evidence="1 2">
    <name type="scientific">Vibrio atlanticus (strain LGP32)</name>
    <name type="common">Vibrio splendidus (strain Mel32)</name>
    <dbReference type="NCBI Taxonomy" id="575788"/>
    <lineage>
        <taxon>Bacteria</taxon>
        <taxon>Pseudomonadati</taxon>
        <taxon>Pseudomonadota</taxon>
        <taxon>Gammaproteobacteria</taxon>
        <taxon>Vibrionales</taxon>
        <taxon>Vibrionaceae</taxon>
        <taxon>Vibrio</taxon>
    </lineage>
</organism>
<dbReference type="AlphaFoldDB" id="B7VTC8"/>
<gene>
    <name evidence="1" type="ordered locus">VS_II1382</name>
</gene>
<reference evidence="1 2" key="1">
    <citation type="submission" date="2009-02" db="EMBL/GenBank/DDBJ databases">
        <title>Vibrio splendidus str. LGP32 complete genome.</title>
        <authorList>
            <person name="Mazel D."/>
            <person name="Le Roux F."/>
        </authorList>
    </citation>
    <scope>NUCLEOTIDE SEQUENCE [LARGE SCALE GENOMIC DNA]</scope>
    <source>
        <strain evidence="1 2">LGP32</strain>
    </source>
</reference>
<dbReference type="KEGG" id="vsp:VS_II1382"/>
<dbReference type="HOGENOM" id="CLU_3319203_0_0_6"/>
<evidence type="ECO:0000313" key="2">
    <source>
        <dbReference type="Proteomes" id="UP000009100"/>
    </source>
</evidence>
<evidence type="ECO:0000313" key="1">
    <source>
        <dbReference type="EMBL" id="CAV27490.1"/>
    </source>
</evidence>
<dbReference type="Proteomes" id="UP000009100">
    <property type="component" value="Chromosome 2"/>
</dbReference>
<dbReference type="EMBL" id="FM954973">
    <property type="protein sequence ID" value="CAV27490.1"/>
    <property type="molecule type" value="Genomic_DNA"/>
</dbReference>